<keyword evidence="1" id="KW-0472">Membrane</keyword>
<feature type="transmembrane region" description="Helical" evidence="1">
    <location>
        <begin position="172"/>
        <end position="192"/>
    </location>
</feature>
<comment type="subcellular location">
    <subcellularLocation>
        <location evidence="1">Cell membrane</location>
        <topology evidence="1">Multi-pass membrane protein</topology>
    </subcellularLocation>
</comment>
<keyword evidence="1" id="KW-1133">Transmembrane helix</keyword>
<dbReference type="KEGG" id="fap:GR316_01885"/>
<protein>
    <recommendedName>
        <fullName evidence="1">SURF1-like protein</fullName>
    </recommendedName>
</protein>
<gene>
    <name evidence="2" type="ORF">GR316_01885</name>
</gene>
<dbReference type="AlphaFoldDB" id="A0A8J8MR35"/>
<keyword evidence="3" id="KW-1185">Reference proteome</keyword>
<dbReference type="EMBL" id="CP047289">
    <property type="protein sequence ID" value="QUS35131.1"/>
    <property type="molecule type" value="Genomic_DNA"/>
</dbReference>
<organism evidence="2 3">
    <name type="scientific">Falsirhodobacter algicola</name>
    <dbReference type="NCBI Taxonomy" id="2692330"/>
    <lineage>
        <taxon>Bacteria</taxon>
        <taxon>Pseudomonadati</taxon>
        <taxon>Pseudomonadota</taxon>
        <taxon>Alphaproteobacteria</taxon>
        <taxon>Rhodobacterales</taxon>
        <taxon>Paracoccaceae</taxon>
        <taxon>Falsirhodobacter</taxon>
    </lineage>
</organism>
<evidence type="ECO:0000313" key="2">
    <source>
        <dbReference type="EMBL" id="QUS35131.1"/>
    </source>
</evidence>
<proteinExistence type="inferred from homology"/>
<comment type="caution">
    <text evidence="1">Lacks conserved residue(s) required for the propagation of feature annotation.</text>
</comment>
<dbReference type="InterPro" id="IPR002994">
    <property type="entry name" value="Surf1/Shy1"/>
</dbReference>
<accession>A0A8J8MR35</accession>
<name>A0A8J8MR35_9RHOB</name>
<keyword evidence="1" id="KW-0812">Transmembrane</keyword>
<evidence type="ECO:0000256" key="1">
    <source>
        <dbReference type="RuleBase" id="RU363076"/>
    </source>
</evidence>
<reference evidence="2" key="1">
    <citation type="submission" date="2020-01" db="EMBL/GenBank/DDBJ databases">
        <authorList>
            <person name="Yang Y."/>
            <person name="Kwon Y.M."/>
        </authorList>
    </citation>
    <scope>NUCLEOTIDE SEQUENCE</scope>
    <source>
        <strain evidence="2">PG104</strain>
    </source>
</reference>
<dbReference type="GO" id="GO:0005886">
    <property type="term" value="C:plasma membrane"/>
    <property type="evidence" value="ECO:0007669"/>
    <property type="project" value="UniProtKB-SubCell"/>
</dbReference>
<dbReference type="RefSeq" id="WP_211784380.1">
    <property type="nucleotide sequence ID" value="NZ_CP047289.1"/>
</dbReference>
<comment type="similarity">
    <text evidence="1">Belongs to the SURF1 family.</text>
</comment>
<dbReference type="Proteomes" id="UP000679284">
    <property type="component" value="Chromosome"/>
</dbReference>
<dbReference type="Pfam" id="PF02104">
    <property type="entry name" value="SURF1"/>
    <property type="match status" value="1"/>
</dbReference>
<sequence>MRRWTVLLGGLALLCLFAGAWQVREDQAERARLALAAARAGDIPDALPDAPEPKRDLYRRVRVQGVLAGDAAYVAVDHPTMGPGFRVIQPLEVEGRRLLLDRGFIYAAWRGDPLVATRVEVNGRLDWPSGIGALANRAGAAPVMIVADTPTGDGIIPMPLDPSVGAGRHGRLALAIFALALVLAGMTVLAQWRIKRHDGGHLTQ</sequence>
<keyword evidence="1" id="KW-1003">Cell membrane</keyword>
<evidence type="ECO:0000313" key="3">
    <source>
        <dbReference type="Proteomes" id="UP000679284"/>
    </source>
</evidence>
<dbReference type="PROSITE" id="PS50895">
    <property type="entry name" value="SURF1"/>
    <property type="match status" value="1"/>
</dbReference>